<protein>
    <recommendedName>
        <fullName evidence="6">Major fimbrial subunit protein N-terminal domain-containing protein</fullName>
    </recommendedName>
</protein>
<keyword evidence="4" id="KW-0281">Fimbrium</keyword>
<dbReference type="AlphaFoldDB" id="A0AAW5N1Y9"/>
<keyword evidence="3 5" id="KW-0732">Signal</keyword>
<organism evidence="7 8">
    <name type="scientific">Phocaeicola barnesiae</name>
    <dbReference type="NCBI Taxonomy" id="376804"/>
    <lineage>
        <taxon>Bacteria</taxon>
        <taxon>Pseudomonadati</taxon>
        <taxon>Bacteroidota</taxon>
        <taxon>Bacteroidia</taxon>
        <taxon>Bacteroidales</taxon>
        <taxon>Bacteroidaceae</taxon>
        <taxon>Phocaeicola</taxon>
    </lineage>
</organism>
<feature type="domain" description="Major fimbrial subunit protein N-terminal" evidence="6">
    <location>
        <begin position="65"/>
        <end position="173"/>
    </location>
</feature>
<proteinExistence type="inferred from homology"/>
<evidence type="ECO:0000313" key="7">
    <source>
        <dbReference type="EMBL" id="MCR8874653.1"/>
    </source>
</evidence>
<evidence type="ECO:0000256" key="1">
    <source>
        <dbReference type="ARBA" id="ARBA00004561"/>
    </source>
</evidence>
<evidence type="ECO:0000313" key="8">
    <source>
        <dbReference type="Proteomes" id="UP001204579"/>
    </source>
</evidence>
<comment type="caution">
    <text evidence="7">The sequence shown here is derived from an EMBL/GenBank/DDBJ whole genome shotgun (WGS) entry which is preliminary data.</text>
</comment>
<evidence type="ECO:0000256" key="4">
    <source>
        <dbReference type="ARBA" id="ARBA00023263"/>
    </source>
</evidence>
<feature type="chain" id="PRO_5043633170" description="Major fimbrial subunit protein N-terminal domain-containing protein" evidence="5">
    <location>
        <begin position="28"/>
        <end position="380"/>
    </location>
</feature>
<dbReference type="Proteomes" id="UP001204579">
    <property type="component" value="Unassembled WGS sequence"/>
</dbReference>
<evidence type="ECO:0000259" key="6">
    <source>
        <dbReference type="Pfam" id="PF06321"/>
    </source>
</evidence>
<dbReference type="InterPro" id="IPR029141">
    <property type="entry name" value="FimA_N"/>
</dbReference>
<accession>A0AAW5N1Y9</accession>
<dbReference type="PROSITE" id="PS51257">
    <property type="entry name" value="PROKAR_LIPOPROTEIN"/>
    <property type="match status" value="1"/>
</dbReference>
<keyword evidence="8" id="KW-1185">Reference proteome</keyword>
<evidence type="ECO:0000256" key="2">
    <source>
        <dbReference type="ARBA" id="ARBA00006011"/>
    </source>
</evidence>
<gene>
    <name evidence="7" type="ORF">NW209_11625</name>
</gene>
<dbReference type="GO" id="GO:0009289">
    <property type="term" value="C:pilus"/>
    <property type="evidence" value="ECO:0007669"/>
    <property type="project" value="UniProtKB-SubCell"/>
</dbReference>
<sequence>MRFFLHLCRVSHLLSLVVALLSVVACTEQVDDFTAVGDRRTATVRLLIPQTHAATRVASYIAPTDPDYETQLIAEENAIYTLRIVIYSLHANNNATTINRFYTAEELKKAQTDTEGNYVLTIKGVSAGPAQICVLANEASIGQDYSDILTMQRQTVDVETTGTDGTTTIASKVLIVDEDYRYFPKRGTELLAETTRKGLPMSWMVKNRSINAAPDADNTFNVELERCVSKLRMEIKNSFSADIKVREISFGQFFGDKFYLFRESDLDVPGDAKYIEKTFTDNVDYPIENGKSLLLICYLYPSFAWTSSDIASPYTIGFRTEKGDYPLMAFLHATSGNRYNSITRNTQVNIDITLSGASNVSVDFEVVEWQSVDIEVPSFD</sequence>
<name>A0AAW5N1Y9_9BACT</name>
<dbReference type="RefSeq" id="WP_258336026.1">
    <property type="nucleotide sequence ID" value="NZ_JANRHJ010000012.1"/>
</dbReference>
<dbReference type="Pfam" id="PF06321">
    <property type="entry name" value="P_gingi_FimA"/>
    <property type="match status" value="1"/>
</dbReference>
<comment type="similarity">
    <text evidence="2">Belongs to the bacteroidetes fimbrillin superfamily. FimA/Mfa1 family.</text>
</comment>
<reference evidence="7 8" key="1">
    <citation type="submission" date="2022-08" db="EMBL/GenBank/DDBJ databases">
        <authorList>
            <person name="Zeman M."/>
            <person name="Kubasova T."/>
        </authorList>
    </citation>
    <scope>NUCLEOTIDE SEQUENCE [LARGE SCALE GENOMIC DNA]</scope>
    <source>
        <strain evidence="7 8">ET62</strain>
    </source>
</reference>
<evidence type="ECO:0000256" key="5">
    <source>
        <dbReference type="SAM" id="SignalP"/>
    </source>
</evidence>
<comment type="subcellular location">
    <subcellularLocation>
        <location evidence="1">Fimbrium</location>
    </subcellularLocation>
</comment>
<dbReference type="EMBL" id="JANRHJ010000012">
    <property type="protein sequence ID" value="MCR8874653.1"/>
    <property type="molecule type" value="Genomic_DNA"/>
</dbReference>
<evidence type="ECO:0000256" key="3">
    <source>
        <dbReference type="ARBA" id="ARBA00022729"/>
    </source>
</evidence>
<feature type="signal peptide" evidence="5">
    <location>
        <begin position="1"/>
        <end position="27"/>
    </location>
</feature>